<dbReference type="Pfam" id="PF01906">
    <property type="entry name" value="YbjQ_1"/>
    <property type="match status" value="1"/>
</dbReference>
<protein>
    <recommendedName>
        <fullName evidence="2">UPF0145 protein SAMN04487947_1776</fullName>
    </recommendedName>
</protein>
<name>A0A1I6GXI4_9EURY</name>
<feature type="region of interest" description="Disordered" evidence="3">
    <location>
        <begin position="106"/>
        <end position="130"/>
    </location>
</feature>
<dbReference type="AlphaFoldDB" id="A0A1I6GXI4"/>
<dbReference type="STRING" id="553469.SAMN04487947_1776"/>
<proteinExistence type="inferred from homology"/>
<dbReference type="PANTHER" id="PTHR34068">
    <property type="entry name" value="UPF0145 PROTEIN YBJQ"/>
    <property type="match status" value="1"/>
</dbReference>
<dbReference type="InterPro" id="IPR002765">
    <property type="entry name" value="UPF0145_YbjQ-like"/>
</dbReference>
<comment type="similarity">
    <text evidence="1 2">Belongs to the UPF0145 family.</text>
</comment>
<dbReference type="PANTHER" id="PTHR34068:SF2">
    <property type="entry name" value="UPF0145 PROTEIN SCO3412"/>
    <property type="match status" value="1"/>
</dbReference>
<evidence type="ECO:0000256" key="2">
    <source>
        <dbReference type="HAMAP-Rule" id="MF_00338"/>
    </source>
</evidence>
<organism evidence="4 5">
    <name type="scientific">Halogeometricum rufum</name>
    <dbReference type="NCBI Taxonomy" id="553469"/>
    <lineage>
        <taxon>Archaea</taxon>
        <taxon>Methanobacteriati</taxon>
        <taxon>Methanobacteriota</taxon>
        <taxon>Stenosarchaea group</taxon>
        <taxon>Halobacteria</taxon>
        <taxon>Halobacteriales</taxon>
        <taxon>Haloferacaceae</taxon>
        <taxon>Halogeometricum</taxon>
    </lineage>
</organism>
<dbReference type="Proteomes" id="UP000198531">
    <property type="component" value="Unassembled WGS sequence"/>
</dbReference>
<dbReference type="RefSeq" id="WP_245778450.1">
    <property type="nucleotide sequence ID" value="NZ_FOYT01000001.1"/>
</dbReference>
<dbReference type="HAMAP" id="MF_00338">
    <property type="entry name" value="UPF0145"/>
    <property type="match status" value="1"/>
</dbReference>
<accession>A0A1I6GXI4</accession>
<reference evidence="5" key="1">
    <citation type="submission" date="2016-10" db="EMBL/GenBank/DDBJ databases">
        <authorList>
            <person name="Varghese N."/>
            <person name="Submissions S."/>
        </authorList>
    </citation>
    <scope>NUCLEOTIDE SEQUENCE [LARGE SCALE GENOMIC DNA]</scope>
    <source>
        <strain evidence="5">CGMCC 1.7736</strain>
    </source>
</reference>
<dbReference type="Gene3D" id="3.30.110.70">
    <property type="entry name" value="Hypothetical protein apc22750. Chain B"/>
    <property type="match status" value="1"/>
</dbReference>
<dbReference type="SUPFAM" id="SSF117782">
    <property type="entry name" value="YbjQ-like"/>
    <property type="match status" value="1"/>
</dbReference>
<dbReference type="InterPro" id="IPR035439">
    <property type="entry name" value="UPF0145_dom_sf"/>
</dbReference>
<keyword evidence="5" id="KW-1185">Reference proteome</keyword>
<sequence length="130" mass="13516">MLSTTTESVPGRETVEVLGVVRGNTVRARNVGRDVTQSLRNLVGGELNSYTGLMTEARDEAADRMEAEAESLGADAVVNVRFTTSNVAQSAAEILAYGTAVRLADEAAGSAADTAERDDDTAGPDPDAVD</sequence>
<evidence type="ECO:0000313" key="4">
    <source>
        <dbReference type="EMBL" id="SFR46789.1"/>
    </source>
</evidence>
<feature type="compositionally biased region" description="Acidic residues" evidence="3">
    <location>
        <begin position="116"/>
        <end position="130"/>
    </location>
</feature>
<gene>
    <name evidence="4" type="ORF">SAMN04487947_1776</name>
</gene>
<dbReference type="EMBL" id="FOYT01000001">
    <property type="protein sequence ID" value="SFR46789.1"/>
    <property type="molecule type" value="Genomic_DNA"/>
</dbReference>
<evidence type="ECO:0000256" key="1">
    <source>
        <dbReference type="ARBA" id="ARBA00010751"/>
    </source>
</evidence>
<evidence type="ECO:0000313" key="5">
    <source>
        <dbReference type="Proteomes" id="UP000198531"/>
    </source>
</evidence>
<evidence type="ECO:0000256" key="3">
    <source>
        <dbReference type="SAM" id="MobiDB-lite"/>
    </source>
</evidence>